<evidence type="ECO:0008006" key="4">
    <source>
        <dbReference type="Google" id="ProtNLM"/>
    </source>
</evidence>
<keyword evidence="3" id="KW-1185">Reference proteome</keyword>
<name>A0ABQ9G6M4_9NEOP</name>
<organism evidence="2 3">
    <name type="scientific">Dryococelus australis</name>
    <dbReference type="NCBI Taxonomy" id="614101"/>
    <lineage>
        <taxon>Eukaryota</taxon>
        <taxon>Metazoa</taxon>
        <taxon>Ecdysozoa</taxon>
        <taxon>Arthropoda</taxon>
        <taxon>Hexapoda</taxon>
        <taxon>Insecta</taxon>
        <taxon>Pterygota</taxon>
        <taxon>Neoptera</taxon>
        <taxon>Polyneoptera</taxon>
        <taxon>Phasmatodea</taxon>
        <taxon>Verophasmatodea</taxon>
        <taxon>Anareolatae</taxon>
        <taxon>Phasmatidae</taxon>
        <taxon>Eurycanthinae</taxon>
        <taxon>Dryococelus</taxon>
    </lineage>
</organism>
<dbReference type="InterPro" id="IPR012337">
    <property type="entry name" value="RNaseH-like_sf"/>
</dbReference>
<evidence type="ECO:0000256" key="1">
    <source>
        <dbReference type="SAM" id="MobiDB-lite"/>
    </source>
</evidence>
<dbReference type="SUPFAM" id="SSF53098">
    <property type="entry name" value="Ribonuclease H-like"/>
    <property type="match status" value="1"/>
</dbReference>
<dbReference type="PANTHER" id="PTHR37984">
    <property type="entry name" value="PROTEIN CBG26694"/>
    <property type="match status" value="1"/>
</dbReference>
<gene>
    <name evidence="2" type="ORF">PR048_031911</name>
</gene>
<dbReference type="Proteomes" id="UP001159363">
    <property type="component" value="Chromosome 14"/>
</dbReference>
<feature type="compositionally biased region" description="Polar residues" evidence="1">
    <location>
        <begin position="11"/>
        <end position="26"/>
    </location>
</feature>
<dbReference type="EMBL" id="JARBHB010000015">
    <property type="protein sequence ID" value="KAJ8868102.1"/>
    <property type="molecule type" value="Genomic_DNA"/>
</dbReference>
<accession>A0ABQ9G6M4</accession>
<protein>
    <recommendedName>
        <fullName evidence="4">Integrase zinc-binding domain-containing protein</fullName>
    </recommendedName>
</protein>
<reference evidence="2 3" key="1">
    <citation type="submission" date="2023-02" db="EMBL/GenBank/DDBJ databases">
        <title>LHISI_Scaffold_Assembly.</title>
        <authorList>
            <person name="Stuart O.P."/>
            <person name="Cleave R."/>
            <person name="Magrath M.J.L."/>
            <person name="Mikheyev A.S."/>
        </authorList>
    </citation>
    <scope>NUCLEOTIDE SEQUENCE [LARGE SCALE GENOMIC DNA]</scope>
    <source>
        <strain evidence="2">Daus_M_001</strain>
        <tissue evidence="2">Leg muscle</tissue>
    </source>
</reference>
<dbReference type="InterPro" id="IPR050951">
    <property type="entry name" value="Retrovirus_Pol_polyprotein"/>
</dbReference>
<evidence type="ECO:0000313" key="3">
    <source>
        <dbReference type="Proteomes" id="UP001159363"/>
    </source>
</evidence>
<feature type="region of interest" description="Disordered" evidence="1">
    <location>
        <begin position="1"/>
        <end position="26"/>
    </location>
</feature>
<comment type="caution">
    <text evidence="2">The sequence shown here is derived from an EMBL/GenBank/DDBJ whole genome shotgun (WGS) entry which is preliminary data.</text>
</comment>
<evidence type="ECO:0000313" key="2">
    <source>
        <dbReference type="EMBL" id="KAJ8868102.1"/>
    </source>
</evidence>
<proteinExistence type="predicted"/>
<dbReference type="PANTHER" id="PTHR37984:SF5">
    <property type="entry name" value="PROTEIN NYNRIN-LIKE"/>
    <property type="match status" value="1"/>
</dbReference>
<sequence>MLGAIDDGDATYSQYTGESTPPVTNRTIRHDTKIDSLLTKVIRYFLYSWPKEVPDNIKTVLEASGPVNVGGRIAAKIARQSLARAYFRWPYMDKKIEELGNACTACQTARPNPATIKPQPREFATSPWQRVHVDFLGPCNGKLYHVVVDPYTKWLEVAEVLSTAAIRTISWLGLAHALNPSWNLRIEYDLLRSTGGEPREQHSHTTLVGAVKREFQVGNAVRVRMYNGKCKWMNGTVVANKEIEECGLQGIAEVDRCQEKGSSKASELVVQDEGGVEKSLEVTGKTGKEGQEVAQDTETEVRGMDVEIQAPGVTWTVEGGTRRYPTRVRKKVVRMDIYYNL</sequence>